<dbReference type="AlphaFoldDB" id="A0A2N7VQR4"/>
<keyword evidence="2" id="KW-1185">Reference proteome</keyword>
<protein>
    <submittedName>
        <fullName evidence="1">Uncharacterized protein</fullName>
    </submittedName>
</protein>
<organism evidence="1 2">
    <name type="scientific">Trinickia dabaoshanensis</name>
    <dbReference type="NCBI Taxonomy" id="564714"/>
    <lineage>
        <taxon>Bacteria</taxon>
        <taxon>Pseudomonadati</taxon>
        <taxon>Pseudomonadota</taxon>
        <taxon>Betaproteobacteria</taxon>
        <taxon>Burkholderiales</taxon>
        <taxon>Burkholderiaceae</taxon>
        <taxon>Trinickia</taxon>
    </lineage>
</organism>
<dbReference type="Proteomes" id="UP000235616">
    <property type="component" value="Unassembled WGS sequence"/>
</dbReference>
<name>A0A2N7VQR4_9BURK</name>
<comment type="caution">
    <text evidence="1">The sequence shown here is derived from an EMBL/GenBank/DDBJ whole genome shotgun (WGS) entry which is preliminary data.</text>
</comment>
<sequence length="73" mass="7858">MSIAPRGRRARFKPTLECRFTLFSGEDAMKAWWAAALAAWLCIGCAQNGSPGANSGGSITMYGTIDQGVTFRK</sequence>
<accession>A0A2N7VQR4</accession>
<evidence type="ECO:0000313" key="2">
    <source>
        <dbReference type="Proteomes" id="UP000235616"/>
    </source>
</evidence>
<dbReference type="RefSeq" id="WP_102646053.1">
    <property type="nucleotide sequence ID" value="NZ_PNYA01000011.1"/>
</dbReference>
<dbReference type="EMBL" id="PNYA01000011">
    <property type="protein sequence ID" value="PMS19467.1"/>
    <property type="molecule type" value="Genomic_DNA"/>
</dbReference>
<proteinExistence type="predicted"/>
<reference evidence="1 2" key="1">
    <citation type="submission" date="2018-01" db="EMBL/GenBank/DDBJ databases">
        <title>Whole genome analyses suggest that Burkholderia sensu lato contains two further novel genera in the rhizoxinica-symbiotica group Mycetohabitans gen. nov., and Trinickia gen. nov.: implications for the evolution of diazotrophy and nodulation in the Burkholderiaceae.</title>
        <authorList>
            <person name="Estrada-de los Santos P."/>
            <person name="Palmer M."/>
            <person name="Chavez-Ramirez B."/>
            <person name="Beukes C."/>
            <person name="Steenkamp E.T."/>
            <person name="Hirsch A.M."/>
            <person name="Manyaka P."/>
            <person name="Maluk M."/>
            <person name="Lafos M."/>
            <person name="Crook M."/>
            <person name="Gross E."/>
            <person name="Simon M.F."/>
            <person name="Bueno dos Reis Junior F."/>
            <person name="Poole P.S."/>
            <person name="Venter S.N."/>
            <person name="James E.K."/>
        </authorList>
    </citation>
    <scope>NUCLEOTIDE SEQUENCE [LARGE SCALE GENOMIC DNA]</scope>
    <source>
        <strain evidence="1 2">GIMN1.004</strain>
    </source>
</reference>
<evidence type="ECO:0000313" key="1">
    <source>
        <dbReference type="EMBL" id="PMS19467.1"/>
    </source>
</evidence>
<gene>
    <name evidence="1" type="ORF">C0Z18_14235</name>
</gene>